<dbReference type="EMBL" id="CP093326">
    <property type="protein sequence ID" value="UNK46503.1"/>
    <property type="molecule type" value="Genomic_DNA"/>
</dbReference>
<keyword evidence="2" id="KW-0413">Isomerase</keyword>
<name>A0ABY3WBF7_9MICC</name>
<evidence type="ECO:0000313" key="3">
    <source>
        <dbReference type="Proteomes" id="UP000829069"/>
    </source>
</evidence>
<dbReference type="RefSeq" id="WP_241914511.1">
    <property type="nucleotide sequence ID" value="NZ_CP093326.1"/>
</dbReference>
<protein>
    <submittedName>
        <fullName evidence="2">Maleylpyruvate isomerase N-terminal domain-containing protein</fullName>
    </submittedName>
</protein>
<dbReference type="InterPro" id="IPR024775">
    <property type="entry name" value="DinB-like"/>
</dbReference>
<keyword evidence="3" id="KW-1185">Reference proteome</keyword>
<gene>
    <name evidence="2" type="ORF">MNQ99_03820</name>
</gene>
<accession>A0ABY3WBF7</accession>
<dbReference type="Proteomes" id="UP000829069">
    <property type="component" value="Chromosome"/>
</dbReference>
<sequence length="205" mass="22057">MGPTADDFRTITDDLTGRFAELPDVAWGKPALELDWDCRETAAHLMDDFAFYAMQLSGRRPPQDDYVVLVDPPPWQPGGPDILFWPDPATGTAGIVSCFDAAAGLLYAVTATAPAGHRGYHPAGTSDASGFAAMGVAEAVLHGFDILAAQGIDYRPDAAVAGRVLDRIFPAAERTGDPWLDLLRASGRTPETRGQKWRWDSSVRG</sequence>
<proteinExistence type="predicted"/>
<evidence type="ECO:0000313" key="2">
    <source>
        <dbReference type="EMBL" id="UNK46503.1"/>
    </source>
</evidence>
<reference evidence="2 3" key="1">
    <citation type="submission" date="2022-03" db="EMBL/GenBank/DDBJ databases">
        <title>Isotopic signatures of nitrous oxide derived from detoxification processes.</title>
        <authorList>
            <person name="Behrendt U."/>
            <person name="Buchen C."/>
            <person name="Well R."/>
            <person name="Ulrich A."/>
            <person name="Rohe L."/>
            <person name="Kolb S."/>
            <person name="Schloter M."/>
            <person name="Horn M.A."/>
            <person name="Augustin J."/>
        </authorList>
    </citation>
    <scope>NUCLEOTIDE SEQUENCE [LARGE SCALE GENOMIC DNA]</scope>
    <source>
        <strain evidence="2 3">S4-C24</strain>
    </source>
</reference>
<dbReference type="Gene3D" id="1.20.120.450">
    <property type="entry name" value="dinb family like domain"/>
    <property type="match status" value="1"/>
</dbReference>
<dbReference type="InterPro" id="IPR034660">
    <property type="entry name" value="DinB/YfiT-like"/>
</dbReference>
<organism evidence="2 3">
    <name type="scientific">Arthrobacter sulfonylureivorans</name>
    <dbReference type="NCBI Taxonomy" id="2486855"/>
    <lineage>
        <taxon>Bacteria</taxon>
        <taxon>Bacillati</taxon>
        <taxon>Actinomycetota</taxon>
        <taxon>Actinomycetes</taxon>
        <taxon>Micrococcales</taxon>
        <taxon>Micrococcaceae</taxon>
        <taxon>Arthrobacter</taxon>
    </lineage>
</organism>
<dbReference type="SUPFAM" id="SSF109854">
    <property type="entry name" value="DinB/YfiT-like putative metalloenzymes"/>
    <property type="match status" value="1"/>
</dbReference>
<dbReference type="GO" id="GO:0016853">
    <property type="term" value="F:isomerase activity"/>
    <property type="evidence" value="ECO:0007669"/>
    <property type="project" value="UniProtKB-KW"/>
</dbReference>
<feature type="domain" description="DinB-like" evidence="1">
    <location>
        <begin position="9"/>
        <end position="142"/>
    </location>
</feature>
<evidence type="ECO:0000259" key="1">
    <source>
        <dbReference type="Pfam" id="PF12867"/>
    </source>
</evidence>
<dbReference type="Pfam" id="PF12867">
    <property type="entry name" value="DinB_2"/>
    <property type="match status" value="1"/>
</dbReference>